<dbReference type="EMBL" id="CP000750">
    <property type="protein sequence ID" value="ABS04737.1"/>
    <property type="molecule type" value="Genomic_DNA"/>
</dbReference>
<evidence type="ECO:0000313" key="3">
    <source>
        <dbReference type="Proteomes" id="UP000001116"/>
    </source>
</evidence>
<dbReference type="Proteomes" id="UP000001116">
    <property type="component" value="Chromosome"/>
</dbReference>
<organism evidence="2 3">
    <name type="scientific">Kineococcus radiotolerans (strain ATCC BAA-149 / DSM 14245 / SRS30216)</name>
    <dbReference type="NCBI Taxonomy" id="266940"/>
    <lineage>
        <taxon>Bacteria</taxon>
        <taxon>Bacillati</taxon>
        <taxon>Actinomycetota</taxon>
        <taxon>Actinomycetes</taxon>
        <taxon>Kineosporiales</taxon>
        <taxon>Kineosporiaceae</taxon>
        <taxon>Kineococcus</taxon>
    </lineage>
</organism>
<dbReference type="AlphaFoldDB" id="A6WD48"/>
<proteinExistence type="predicted"/>
<dbReference type="STRING" id="266940.Krad_3273"/>
<dbReference type="eggNOG" id="COG3284">
    <property type="taxonomic scope" value="Bacteria"/>
</dbReference>
<gene>
    <name evidence="2" type="ordered locus">Krad_3273</name>
</gene>
<name>A6WD48_KINRD</name>
<keyword evidence="3" id="KW-1185">Reference proteome</keyword>
<dbReference type="Gene3D" id="3.30.450.40">
    <property type="match status" value="1"/>
</dbReference>
<dbReference type="HOGENOM" id="CLU_037518_1_0_11"/>
<protein>
    <submittedName>
        <fullName evidence="2">GAF sensor protein</fullName>
    </submittedName>
</protein>
<feature type="domain" description="GAF" evidence="1">
    <location>
        <begin position="109"/>
        <end position="219"/>
    </location>
</feature>
<reference evidence="3" key="1">
    <citation type="journal article" date="2008" name="PLoS ONE">
        <title>Survival in nuclear waste, extreme resistance, and potential applications gleaned from the genome sequence of Kineococcus radiotolerans SRS30216.</title>
        <authorList>
            <person name="Bagwell C.E."/>
            <person name="Bhat S."/>
            <person name="Hawkins G.M."/>
            <person name="Smith B.W."/>
            <person name="Biswas T."/>
            <person name="Hoover T.R."/>
            <person name="Saunders E."/>
            <person name="Han C.S."/>
            <person name="Tsodikov O.V."/>
            <person name="Shimkets L.J."/>
        </authorList>
    </citation>
    <scope>NUCLEOTIDE SEQUENCE [LARGE SCALE GENOMIC DNA]</scope>
    <source>
        <strain evidence="3">ATCC BAA-149 / DSM 14245 / SRS30216</strain>
    </source>
</reference>
<dbReference type="InterPro" id="IPR003018">
    <property type="entry name" value="GAF"/>
</dbReference>
<evidence type="ECO:0000259" key="1">
    <source>
        <dbReference type="Pfam" id="PF01590"/>
    </source>
</evidence>
<dbReference type="InterPro" id="IPR029016">
    <property type="entry name" value="GAF-like_dom_sf"/>
</dbReference>
<dbReference type="Pfam" id="PF01590">
    <property type="entry name" value="GAF"/>
    <property type="match status" value="1"/>
</dbReference>
<dbReference type="KEGG" id="kra:Krad_3273"/>
<sequence>MLAIRARGGPGEEVARVLPAASRSREEWLASCANDLAGTPLPGARDLVSSSWWRARSSGLDPDRVLPPVLLGGPALLERRAGHPLAGVLPTARRLLLDEPLGVPLLMAVSDVDGTLLWVEGDAGLRRAAERMAFTPGARWSEDVAGLNAPGTALALGRPVRVRAGEHYATAVAGWSCSAAPVRDPGTGRVLGVLDLTGGDDLGRARALDLVRAAAGALEGELRVAALRRGLRGAGAPAGAVPPLVRLSVLGGPARLGVGEEVGPLSLRHAEVLLTLLTGPGGGRSAAQLAADLDDRDLAPVSVRAEVHRLRAVLARRTGGLVQLSAAPYRLLGPVRCDALAVRDAVRAGRPREAVRAWTGDLLPASDAPRVRELREELRAGLRAAVLEGDDDQALLEFSRTAAGRDDPLVARDLVRRLAPGDPGRAEALAQLQRVCNG</sequence>
<evidence type="ECO:0000313" key="2">
    <source>
        <dbReference type="EMBL" id="ABS04737.1"/>
    </source>
</evidence>
<accession>A6WD48</accession>